<keyword evidence="1" id="KW-0175">Coiled coil</keyword>
<dbReference type="PROSITE" id="PS51257">
    <property type="entry name" value="PROKAR_LIPOPROTEIN"/>
    <property type="match status" value="1"/>
</dbReference>
<accession>A0A7J5PXB4</accession>
<proteinExistence type="predicted"/>
<gene>
    <name evidence="2" type="ORF">GA398_10320</name>
</gene>
<organism evidence="2 3">
    <name type="scientific">Bacteroides xylanisolvens</name>
    <dbReference type="NCBI Taxonomy" id="371601"/>
    <lineage>
        <taxon>Bacteria</taxon>
        <taxon>Pseudomonadati</taxon>
        <taxon>Bacteroidota</taxon>
        <taxon>Bacteroidia</taxon>
        <taxon>Bacteroidales</taxon>
        <taxon>Bacteroidaceae</taxon>
        <taxon>Bacteroides</taxon>
    </lineage>
</organism>
<evidence type="ECO:0000256" key="1">
    <source>
        <dbReference type="SAM" id="Coils"/>
    </source>
</evidence>
<reference evidence="2 3" key="1">
    <citation type="journal article" date="2019" name="Nat. Med.">
        <title>A library of human gut bacterial isolates paired with longitudinal multiomics data enables mechanistic microbiome research.</title>
        <authorList>
            <person name="Poyet M."/>
            <person name="Groussin M."/>
            <person name="Gibbons S.M."/>
            <person name="Avila-Pacheco J."/>
            <person name="Jiang X."/>
            <person name="Kearney S.M."/>
            <person name="Perrotta A.R."/>
            <person name="Berdy B."/>
            <person name="Zhao S."/>
            <person name="Lieberman T.D."/>
            <person name="Swanson P.K."/>
            <person name="Smith M."/>
            <person name="Roesemann S."/>
            <person name="Alexander J.E."/>
            <person name="Rich S.A."/>
            <person name="Livny J."/>
            <person name="Vlamakis H."/>
            <person name="Clish C."/>
            <person name="Bullock K."/>
            <person name="Deik A."/>
            <person name="Scott J."/>
            <person name="Pierce K.A."/>
            <person name="Xavier R.J."/>
            <person name="Alm E.J."/>
        </authorList>
    </citation>
    <scope>NUCLEOTIDE SEQUENCE [LARGE SCALE GENOMIC DNA]</scope>
    <source>
        <strain evidence="2 3">BIOML-A58</strain>
    </source>
</reference>
<comment type="caution">
    <text evidence="2">The sequence shown here is derived from an EMBL/GenBank/DDBJ whole genome shotgun (WGS) entry which is preliminary data.</text>
</comment>
<dbReference type="Proteomes" id="UP000434604">
    <property type="component" value="Unassembled WGS sequence"/>
</dbReference>
<dbReference type="RefSeq" id="WP_151934652.1">
    <property type="nucleotide sequence ID" value="NZ_WDED01000013.1"/>
</dbReference>
<feature type="coiled-coil region" evidence="1">
    <location>
        <begin position="25"/>
        <end position="74"/>
    </location>
</feature>
<dbReference type="AlphaFoldDB" id="A0A7J5PXB4"/>
<protein>
    <recommendedName>
        <fullName evidence="4">Cell surface protein</fullName>
    </recommendedName>
</protein>
<evidence type="ECO:0000313" key="2">
    <source>
        <dbReference type="EMBL" id="KAB6147719.1"/>
    </source>
</evidence>
<dbReference type="EMBL" id="WDED01000013">
    <property type="protein sequence ID" value="KAB6147719.1"/>
    <property type="molecule type" value="Genomic_DNA"/>
</dbReference>
<evidence type="ECO:0000313" key="3">
    <source>
        <dbReference type="Proteomes" id="UP000434604"/>
    </source>
</evidence>
<name>A0A7J5PXB4_9BACE</name>
<evidence type="ECO:0008006" key="4">
    <source>
        <dbReference type="Google" id="ProtNLM"/>
    </source>
</evidence>
<sequence length="1002" mass="106498">MKKNFVRVMLFGALTLAVSTTVTSCKDYDDDIKGLQEQVDNIKSTNPVSTEDMKAAVEEATKALEKKVSDLKAVVDGKVTTTDLEAKIKELEKALAAGDKTVADDLIAAKNELQLAINGKASQSTVDAMNEDITALKEMKTTLQALIDAENKFKADHNDLSGFENTSFDKFINQSIINALKDEGDSKGEIAAYVIKTVQDGVASNGKALNDHIEGLGITGVTSLTDFVDKIYNEIFKEDGVIKSKLDDLDELLQAINAYVGSGEGQLADYQTIIDEIMATRDAVTALALPEGKNLTQAVQDIIATELGDAKATLGKLQTELKAEITALKGMIQSIVYVPESADRIVEFTSLKVAETSQYTSGIDQGQTWHEVGNTLEKKVRFRVSPASAVAELTKADSKYTITTDAQVLTRAAGVFTVGAVKAVANEPNLIEVTLKANAIEESKGYAVALTVIGKDDKTEYSDISSDYFAMIQQTLHINKIDFKWVGGTEPNSLIIENKEDKIDYAAGSAYEFTVTPDDDGTTTNQVVKTADQLGIDLSKFNVTYAKTGADEAHFTLTNGVLTANADASVGNKCVVTPTITVIREGGTTDLTGTAYTEVTLTSKGAPVALTFDKLKWNSAAKVYTLTADGTGADNLAGLTAILTALGTTGAPASNLTGATSVSEPADNPTTPCMILDGGNAVKIKVPAKYVTTSETGIDKVSVTLTKDNKTVTVSADIKVSATAASELVWDWNSLNSTPGQEMMILSRVGGDNVSSVTLTRNLTQAYETSVFTDLINRKTANEIVITPVISPEGIGSVDGSYVYTITAGDADGYSYKKDGKANPISVTFGVTSNGKSIAPADNKNVVNMLMPVEELNGTLTLPKIRLKETSEKAAQIDLSKAFNPQTPNDANGYNFTWKDSRGEEMWPTKAAGKFSVADANAALALYGLSISFEPKSADDFKKYFDAAALETGIVKLNTATAGQEIIGSDISAVVVLKATSKWGDVAGNGTEFTVTFKKGAQ</sequence>